<organism evidence="1 2">
    <name type="scientific">Panagrolaimus sp. ES5</name>
    <dbReference type="NCBI Taxonomy" id="591445"/>
    <lineage>
        <taxon>Eukaryota</taxon>
        <taxon>Metazoa</taxon>
        <taxon>Ecdysozoa</taxon>
        <taxon>Nematoda</taxon>
        <taxon>Chromadorea</taxon>
        <taxon>Rhabditida</taxon>
        <taxon>Tylenchina</taxon>
        <taxon>Panagrolaimomorpha</taxon>
        <taxon>Panagrolaimoidea</taxon>
        <taxon>Panagrolaimidae</taxon>
        <taxon>Panagrolaimus</taxon>
    </lineage>
</organism>
<reference evidence="2" key="1">
    <citation type="submission" date="2022-11" db="UniProtKB">
        <authorList>
            <consortium name="WormBaseParasite"/>
        </authorList>
    </citation>
    <scope>IDENTIFICATION</scope>
</reference>
<dbReference type="Proteomes" id="UP000887579">
    <property type="component" value="Unplaced"/>
</dbReference>
<accession>A0AC34G7S7</accession>
<evidence type="ECO:0000313" key="2">
    <source>
        <dbReference type="WBParaSite" id="ES5_v2.g25811.t1"/>
    </source>
</evidence>
<sequence length="200" mass="23298">MAHNFDGNLSFGAPQPATGIRSLRHPMVVLAHVGFRGTAIFMYVFANWFFSSFIQQFLVILFLLSADFWSVKNVTGRLLVGLRWWNFVDSEGHNHWKFEASKDQNRFDPFERSIFWMGLVVAPAFWGILVCLAFVTFNWTWMIVAIMGAVMTFANLYGYLRCRWSSTDEFRSYFTKWAFFNMLNRSTQQQPQQQAPVLTA</sequence>
<evidence type="ECO:0000313" key="1">
    <source>
        <dbReference type="Proteomes" id="UP000887579"/>
    </source>
</evidence>
<protein>
    <submittedName>
        <fullName evidence="2">Golgi apparatus membrane protein TVP23 homolog</fullName>
    </submittedName>
</protein>
<name>A0AC34G7S7_9BILA</name>
<dbReference type="WBParaSite" id="ES5_v2.g25811.t1">
    <property type="protein sequence ID" value="ES5_v2.g25811.t1"/>
    <property type="gene ID" value="ES5_v2.g25811"/>
</dbReference>
<proteinExistence type="predicted"/>